<keyword evidence="2" id="KW-0677">Repeat</keyword>
<dbReference type="InterPro" id="IPR027417">
    <property type="entry name" value="P-loop_NTPase"/>
</dbReference>
<feature type="transmembrane region" description="Helical" evidence="5">
    <location>
        <begin position="1767"/>
        <end position="1792"/>
    </location>
</feature>
<feature type="transmembrane region" description="Helical" evidence="5">
    <location>
        <begin position="651"/>
        <end position="675"/>
    </location>
</feature>
<feature type="transmembrane region" description="Helical" evidence="5">
    <location>
        <begin position="21"/>
        <end position="41"/>
    </location>
</feature>
<dbReference type="Proteomes" id="UP000220158">
    <property type="component" value="Chromosome 8"/>
</dbReference>
<feature type="transmembrane region" description="Helical" evidence="5">
    <location>
        <begin position="583"/>
        <end position="601"/>
    </location>
</feature>
<feature type="transmembrane region" description="Helical" evidence="5">
    <location>
        <begin position="1885"/>
        <end position="1904"/>
    </location>
</feature>
<dbReference type="OrthoDB" id="8061355at2759"/>
<evidence type="ECO:0000256" key="2">
    <source>
        <dbReference type="ARBA" id="ARBA00022737"/>
    </source>
</evidence>
<dbReference type="SUPFAM" id="SSF52540">
    <property type="entry name" value="P-loop containing nucleoside triphosphate hydrolases"/>
    <property type="match status" value="2"/>
</dbReference>
<feature type="transmembrane region" description="Helical" evidence="5">
    <location>
        <begin position="549"/>
        <end position="571"/>
    </location>
</feature>
<keyword evidence="8" id="KW-1185">Reference proteome</keyword>
<evidence type="ECO:0000313" key="7">
    <source>
        <dbReference type="EMBL" id="CRG99758.1"/>
    </source>
</evidence>
<organism evidence="7 8">
    <name type="scientific">Plasmodium relictum</name>
    <dbReference type="NCBI Taxonomy" id="85471"/>
    <lineage>
        <taxon>Eukaryota</taxon>
        <taxon>Sar</taxon>
        <taxon>Alveolata</taxon>
        <taxon>Apicomplexa</taxon>
        <taxon>Aconoidasida</taxon>
        <taxon>Haemosporida</taxon>
        <taxon>Plasmodiidae</taxon>
        <taxon>Plasmodium</taxon>
        <taxon>Plasmodium (Haemamoeba)</taxon>
    </lineage>
</organism>
<feature type="transmembrane region" description="Helical" evidence="5">
    <location>
        <begin position="607"/>
        <end position="631"/>
    </location>
</feature>
<dbReference type="EMBL" id="LN835303">
    <property type="protein sequence ID" value="CRG99758.1"/>
    <property type="molecule type" value="Genomic_DNA"/>
</dbReference>
<dbReference type="InterPro" id="IPR003593">
    <property type="entry name" value="AAA+_ATPase"/>
</dbReference>
<dbReference type="GeneID" id="39735860"/>
<feature type="transmembrane region" description="Helical" evidence="5">
    <location>
        <begin position="1705"/>
        <end position="1731"/>
    </location>
</feature>
<keyword evidence="3" id="KW-0547">Nucleotide-binding</keyword>
<feature type="transmembrane region" description="Helical" evidence="5">
    <location>
        <begin position="1664"/>
        <end position="1685"/>
    </location>
</feature>
<feature type="domain" description="ABC transporter" evidence="6">
    <location>
        <begin position="752"/>
        <end position="1015"/>
    </location>
</feature>
<feature type="transmembrane region" description="Helical" evidence="5">
    <location>
        <begin position="516"/>
        <end position="543"/>
    </location>
</feature>
<dbReference type="PANTHER" id="PTHR19229">
    <property type="entry name" value="ATP-BINDING CASSETTE TRANSPORTER SUBFAMILY A ABCA"/>
    <property type="match status" value="1"/>
</dbReference>
<dbReference type="GO" id="GO:0016020">
    <property type="term" value="C:membrane"/>
    <property type="evidence" value="ECO:0007669"/>
    <property type="project" value="InterPro"/>
</dbReference>
<dbReference type="InterPro" id="IPR003439">
    <property type="entry name" value="ABC_transporter-like_ATP-bd"/>
</dbReference>
<keyword evidence="1" id="KW-0813">Transport</keyword>
<dbReference type="InterPro" id="IPR026082">
    <property type="entry name" value="ABCA"/>
</dbReference>
<dbReference type="GO" id="GO:0016887">
    <property type="term" value="F:ATP hydrolysis activity"/>
    <property type="evidence" value="ECO:0007669"/>
    <property type="project" value="InterPro"/>
</dbReference>
<evidence type="ECO:0000256" key="4">
    <source>
        <dbReference type="ARBA" id="ARBA00022840"/>
    </source>
</evidence>
<dbReference type="PANTHER" id="PTHR19229:SF36">
    <property type="entry name" value="ATP-BINDING CASSETTE SUB-FAMILY A MEMBER 2"/>
    <property type="match status" value="1"/>
</dbReference>
<dbReference type="GO" id="GO:0140359">
    <property type="term" value="F:ABC-type transporter activity"/>
    <property type="evidence" value="ECO:0007669"/>
    <property type="project" value="InterPro"/>
</dbReference>
<dbReference type="PROSITE" id="PS50893">
    <property type="entry name" value="ABC_TRANSPORTER_2"/>
    <property type="match status" value="1"/>
</dbReference>
<dbReference type="GO" id="GO:0005524">
    <property type="term" value="F:ATP binding"/>
    <property type="evidence" value="ECO:0007669"/>
    <property type="project" value="UniProtKB-KW"/>
</dbReference>
<dbReference type="GO" id="GO:0005319">
    <property type="term" value="F:lipid transporter activity"/>
    <property type="evidence" value="ECO:0007669"/>
    <property type="project" value="TreeGrafter"/>
</dbReference>
<dbReference type="SMART" id="SM00382">
    <property type="entry name" value="AAA"/>
    <property type="match status" value="1"/>
</dbReference>
<feature type="transmembrane region" description="Helical" evidence="5">
    <location>
        <begin position="475"/>
        <end position="495"/>
    </location>
</feature>
<evidence type="ECO:0000256" key="3">
    <source>
        <dbReference type="ARBA" id="ARBA00022741"/>
    </source>
</evidence>
<protein>
    <submittedName>
        <fullName evidence="7">ABC transporter I family member 1, putative</fullName>
    </submittedName>
</protein>
<feature type="transmembrane region" description="Helical" evidence="5">
    <location>
        <begin position="1799"/>
        <end position="1818"/>
    </location>
</feature>
<keyword evidence="5" id="KW-0812">Transmembrane</keyword>
<evidence type="ECO:0000259" key="6">
    <source>
        <dbReference type="PROSITE" id="PS50893"/>
    </source>
</evidence>
<gene>
    <name evidence="7" type="primary">ABCI3</name>
    <name evidence="7" type="ORF">PRELSG_0818400</name>
</gene>
<keyword evidence="5" id="KW-0472">Membrane</keyword>
<dbReference type="Pfam" id="PF00005">
    <property type="entry name" value="ABC_tran"/>
    <property type="match status" value="1"/>
</dbReference>
<keyword evidence="4" id="KW-0067">ATP-binding</keyword>
<feature type="transmembrane region" description="Helical" evidence="5">
    <location>
        <begin position="1738"/>
        <end position="1761"/>
    </location>
</feature>
<name>A0A1J1H4C6_PLARL</name>
<sequence>MKVRKLHGLIKKIFYEKRKNFILYFFFLLVPFLLIAFHIFLRKISDKYSIEINYSSKTDKVKLNDSIHHYILFLSNQLCSKQIGNDIYINHICITPENDITNSFMSFAEENDLNLFKIYKNEEDCLKNVKFAIELKKNDIKETKYNNYYNIKEQNSEEAYILNTLKKNLKYKESITLDDLYKNVYSKKEYNKLLNIRIDEDTLKEIKKNELYKSFIKEIMNFKDENHYQKFFNDEKKRLFFINFVKSNLIETNFSCGLLAIQNKNDLKKKSKLNFSYLFEKNKEREKKIFNSNSDNEVKYEEYYNNNHFNSKDIENKYLTKAESYNLNKKNLSFSKKRYIIENDLINNISYKISVGDYALLNFGQKFFFNDININLKQNFLNFNTVDDLSFNIFLNEWYYCSFFIVLEYYFNSFLFKYYSYNLEKYERIMNNDKTNKNYILKSPLKKLFLNEFFLFKMPMKNAKINAFDTLEKNIFRVIIFLCVCLFIANICFDINKERKMNIVNFLCCIKINKYYYYYSWILFYCIILFIYNIFFTFIIYFFVYLHSINYFILFTYVYLFLMNSLLFTVICMQFSDNASINYIATFLLFFLCSSFRLIIHSGVNKVLLFFVLLIPHSSFCLALDFFFILIKNNIKVSYMQLFFKIEFISLMDLLLYSVSSFILLIIILSFIIFFKQRRLNISNIKKKRNSIINKQDKLMYELSDPDEENMKKHLTNLTRKMDIKIEKNTIKPKENNLYRNNNEMHGNNSYLIIENVNKYYGNKHILKDVSLTLKSNRVFVLLGENGSGKSTLINIITKMITKDSGKITFINNNLKKRPKKFIDINNNRSNISNVSLHNKDNFINKILKKKKNDQFKISYCSQNVILYDNLTFYESIKIFLLYYNKNVDKYLKKKRTLKILNDLDLERYLNDKIRNLIDEIKKKISIFICFLVKQDIYILDEPFIALDIKTKMKLFNFFDKIKKNNIIFICTHDIYEANNFANDIAVIKNGEIIYNGSKNSFQKLIDYKFILNIQYNKDINKEIDYLSQDKVMLSLYQNSENKKNILTSISHAPRKASNYDNYKINNFSFNNNNYNNTRFNVLLNYANEKDKKNTVLKKEIINFIKCIREENKNCFIFFNENYIYCTYKINEIESLKKSLCFLNKYKNVLTYQIKTIDIYYTYLYIYTYNEKKKLLKNVQDKDIRCLIEIDPLFYIYYSNLKYFNEQNDLLFSKYKNGKIYFDNFDYLSEILVNNKNSKNSYEERTFLEDKKDETTNENSIGIEEKKNNGNVKEIDKNRYLQKTTERNSLFKNLINNFNIYIKPMLFLKIKKDLYNKSFYWYKFLVPLLILSFGFFIIKCVSKFGKIKNIKLDHNTISSINIKDTTLNYYIIYEREMSKDEDMNSYKDMNIINYNGYGNFNYRKLSLKEQIKKKNKLNYNTINDTIKLKNGHNFNRFTTYSFNYYNNTINALLEKYCLKEKINYIDDYINKDNLYDDINNYLKRKSENDNDISLGSIVFFIKEKKDEGDINNNIEIEMNINLFYNYTSIHSNAYYVNSIFNILFDFQKTINEDNYEKEKKFLYYKENEPYHFITYDEHIQSDNIYKKLTNDYYSKLEYLNDDLNIAYKNISTNDDNNECYNKNNFMIKKDKENYEKEVLKSFSKLEVVNEPFNIKYHENFLSDFYINVYIFLSLVIFFCVFFDGLKNEMGHRKIFENFHVHKYIHYFHLLLVEFLYYFIYLIFLFIVMYIFDHWQFIYISYFFFLLLYGFNIFLSICMFSSLYFNSYILFLFFNFIFCGIICIVIYVLLILSYAYSNNILIYISYIIVCMFRIFDSFLLSHLLNIRSLCLNIKSHFYYLNGTDKSEKNSFAFLNNTNKNNLELKLGEIQDICDDSNKYFNTEGDFIFLSINCIIYLLIILYKLLQLRRIKVHKEKQEKIKRNVSEEKYTFFLKHFYLSNKDYRKKKKKIHIFFNILNFMKKFLNLKKKNKNISYRKYNSSEIETNVSYDLEEERYIKHDNFVSYTEKKEENCFNNENYILENLNIKIKKYKIYTFSTIFNNDLNILYFFKYFLCKNNGEISNYINYNEENNNYKRNKKYSEKKFQKIKENDYKIILIPYMSIYEHIKLILTFKKLKLNYNELNYIINLLMLIVNLKCNIHLACNQLSGGMKKKVELMINLLKNNKLIFLYKLNDNIDFCSQIYINIILKNILLLNEYDRKINYVPFDIGNAPSYIDLDEKKKKNSISVNNCDVKKKKMEKQKTKNNSILKEKKKIINSSKKNDYLECSISSNLKSVNQNIIDSFIKQNILKIKFDFKNFAIYTHIYTDMLYYDYLYLFHKNAIIYQNYIQNIRNNFKNHYLFQIKLKRIPECKVREYMNVYFSLYKKSLKKYQKVLNNFYKNSKAKKKKHCCNDITQMDSIILFLEKYSKENSLTIQNLYYIFKTNKKNKYYRKINFLNISKFHKILFNLMIDKFSYLHCYLNKNKYISIFNLFKFIISGVTFKKIQNFIFKYKGVNRIYSEILKFNHYLFILKIKNNGNFFKILEINKKLKFNDEEMEVEQIDINNASANDIFLLMFKKLL</sequence>
<accession>A0A1J1H4C6</accession>
<evidence type="ECO:0000256" key="1">
    <source>
        <dbReference type="ARBA" id="ARBA00022448"/>
    </source>
</evidence>
<evidence type="ECO:0000313" key="8">
    <source>
        <dbReference type="Proteomes" id="UP000220158"/>
    </source>
</evidence>
<proteinExistence type="predicted"/>
<dbReference type="VEuPathDB" id="PlasmoDB:PRELSG_0818400"/>
<evidence type="ECO:0000256" key="5">
    <source>
        <dbReference type="SAM" id="Phobius"/>
    </source>
</evidence>
<dbReference type="KEGG" id="prel:PRELSG_0818400"/>
<keyword evidence="5" id="KW-1133">Transmembrane helix</keyword>
<dbReference type="RefSeq" id="XP_028532763.1">
    <property type="nucleotide sequence ID" value="XM_028676255.1"/>
</dbReference>
<feature type="transmembrane region" description="Helical" evidence="5">
    <location>
        <begin position="1319"/>
        <end position="1338"/>
    </location>
</feature>
<reference evidence="7 8" key="1">
    <citation type="submission" date="2015-04" db="EMBL/GenBank/DDBJ databases">
        <authorList>
            <consortium name="Pathogen Informatics"/>
        </authorList>
    </citation>
    <scope>NUCLEOTIDE SEQUENCE [LARGE SCALE GENOMIC DNA]</scope>
    <source>
        <strain evidence="7 8">SGS1</strain>
    </source>
</reference>
<dbReference type="Gene3D" id="3.40.50.300">
    <property type="entry name" value="P-loop containing nucleotide triphosphate hydrolases"/>
    <property type="match status" value="1"/>
</dbReference>